<protein>
    <submittedName>
        <fullName evidence="1">Uncharacterized protein</fullName>
    </submittedName>
</protein>
<keyword evidence="2" id="KW-1185">Reference proteome</keyword>
<dbReference type="AlphaFoldDB" id="A0A9W5B6Z7"/>
<accession>A0A9W5B6Z7</accession>
<name>A0A9W5B6Z7_9HYPH</name>
<evidence type="ECO:0000313" key="1">
    <source>
        <dbReference type="EMBL" id="CUX02309.1"/>
    </source>
</evidence>
<sequence>MLKSSLLLGLGKLWRSRYRLSTQVEMLYVLTIPALQRILGGIPQLANGRVKSLAQPDIELNRSKSVCVGIHELPPWWSKFSSAPPPAQFRVETNNQHALSLFALYGNETHRRSRDRLTNCLRIRRIVLLPLHIRLDVRGGHQPNLMPEINQNPSPVMSRGARLNPNQTGWQVIEKADDLRSPELPPQNSIALLIDAVDLKNVLGDIQADCDNFLHGRFSRL</sequence>
<dbReference type="Proteomes" id="UP000191933">
    <property type="component" value="Unassembled WGS sequence"/>
</dbReference>
<proteinExistence type="predicted"/>
<organism evidence="1 2">
    <name type="scientific">Agrobacterium genomosp. 2 str. CFBP 5494</name>
    <dbReference type="NCBI Taxonomy" id="1183436"/>
    <lineage>
        <taxon>Bacteria</taxon>
        <taxon>Pseudomonadati</taxon>
        <taxon>Pseudomonadota</taxon>
        <taxon>Alphaproteobacteria</taxon>
        <taxon>Hyphomicrobiales</taxon>
        <taxon>Rhizobiaceae</taxon>
        <taxon>Rhizobium/Agrobacterium group</taxon>
        <taxon>Agrobacterium</taxon>
        <taxon>Agrobacterium tumefaciens complex</taxon>
    </lineage>
</organism>
<gene>
    <name evidence="1" type="ORF">AGR2A_pa40169</name>
</gene>
<reference evidence="1 2" key="1">
    <citation type="submission" date="2016-01" db="EMBL/GenBank/DDBJ databases">
        <authorList>
            <person name="Regsiter A."/>
            <person name="william w."/>
        </authorList>
    </citation>
    <scope>NUCLEOTIDE SEQUENCE [LARGE SCALE GENOMIC DNA]</scope>
    <source>
        <strain evidence="1 2">CFBP 5494</strain>
    </source>
</reference>
<dbReference type="EMBL" id="FBVY01000042">
    <property type="protein sequence ID" value="CUX02309.1"/>
    <property type="molecule type" value="Genomic_DNA"/>
</dbReference>
<evidence type="ECO:0000313" key="2">
    <source>
        <dbReference type="Proteomes" id="UP000191933"/>
    </source>
</evidence>
<comment type="caution">
    <text evidence="1">The sequence shown here is derived from an EMBL/GenBank/DDBJ whole genome shotgun (WGS) entry which is preliminary data.</text>
</comment>